<dbReference type="AlphaFoldDB" id="F5YFN9"/>
<organism evidence="1 2">
    <name type="scientific">Leadbettera azotonutricia (strain ATCC BAA-888 / DSM 13862 / ZAS-9)</name>
    <name type="common">Treponema azotonutricium</name>
    <dbReference type="NCBI Taxonomy" id="545695"/>
    <lineage>
        <taxon>Bacteria</taxon>
        <taxon>Pseudomonadati</taxon>
        <taxon>Spirochaetota</taxon>
        <taxon>Spirochaetia</taxon>
        <taxon>Spirochaetales</taxon>
        <taxon>Breznakiellaceae</taxon>
        <taxon>Leadbettera</taxon>
    </lineage>
</organism>
<dbReference type="InterPro" id="IPR009387">
    <property type="entry name" value="HigB-2"/>
</dbReference>
<sequence length="122" mass="13701">MRIFKTKRFTKLSDKAGITDTDLITAAEEVNRGEYEADLGGGVFKKRVARVGAGKSGGYRVILFFRQDERLIFSYVFAKSNRGNIDDAELRAFRATAKGDLEYTEDQMNAFVKKGLYKELGA</sequence>
<dbReference type="OrthoDB" id="8607264at2"/>
<dbReference type="RefSeq" id="WP_015713041.1">
    <property type="nucleotide sequence ID" value="NC_015577.1"/>
</dbReference>
<reference evidence="1 2" key="2">
    <citation type="journal article" date="2011" name="ISME J.">
        <title>RNA-seq reveals cooperative metabolic interactions between two termite-gut spirochete species in co-culture.</title>
        <authorList>
            <person name="Rosenthal A.Z."/>
            <person name="Matson E.G."/>
            <person name="Eldar A."/>
            <person name="Leadbetter J.R."/>
        </authorList>
    </citation>
    <scope>NUCLEOTIDE SEQUENCE [LARGE SCALE GENOMIC DNA]</scope>
    <source>
        <strain evidence="2">ATCC BAA-888 / DSM 13862 / ZAS-9</strain>
    </source>
</reference>
<evidence type="ECO:0000313" key="1">
    <source>
        <dbReference type="EMBL" id="AEF81044.1"/>
    </source>
</evidence>
<dbReference type="PIRSF" id="PIRSF018634">
    <property type="entry name" value="UCP018634"/>
    <property type="match status" value="1"/>
</dbReference>
<dbReference type="Proteomes" id="UP000009222">
    <property type="component" value="Chromosome"/>
</dbReference>
<evidence type="ECO:0008006" key="3">
    <source>
        <dbReference type="Google" id="ProtNLM"/>
    </source>
</evidence>
<dbReference type="EMBL" id="CP001841">
    <property type="protein sequence ID" value="AEF81044.1"/>
    <property type="molecule type" value="Genomic_DNA"/>
</dbReference>
<dbReference type="Pfam" id="PF06296">
    <property type="entry name" value="RelE"/>
    <property type="match status" value="1"/>
</dbReference>
<dbReference type="HOGENOM" id="CLU_132631_0_0_12"/>
<dbReference type="InParanoid" id="F5YFN9"/>
<evidence type="ECO:0000313" key="2">
    <source>
        <dbReference type="Proteomes" id="UP000009222"/>
    </source>
</evidence>
<proteinExistence type="predicted"/>
<dbReference type="STRING" id="545695.TREAZ_2481"/>
<name>F5YFN9_LEAAZ</name>
<protein>
    <recommendedName>
        <fullName evidence="3">Addiction module toxin RelE</fullName>
    </recommendedName>
</protein>
<gene>
    <name evidence="1" type="ordered locus">TREAZ_2481</name>
</gene>
<reference evidence="2" key="1">
    <citation type="submission" date="2009-12" db="EMBL/GenBank/DDBJ databases">
        <title>Complete sequence of Treponema azotonutricium strain ZAS-9.</title>
        <authorList>
            <person name="Tetu S.G."/>
            <person name="Matson E."/>
            <person name="Ren Q."/>
            <person name="Seshadri R."/>
            <person name="Elbourne L."/>
            <person name="Hassan K.A."/>
            <person name="Durkin A."/>
            <person name="Radune D."/>
            <person name="Mohamoud Y."/>
            <person name="Shay R."/>
            <person name="Jin S."/>
            <person name="Zhang X."/>
            <person name="Lucey K."/>
            <person name="Ballor N.R."/>
            <person name="Ottesen E."/>
            <person name="Rosenthal R."/>
            <person name="Allen A."/>
            <person name="Leadbetter J.R."/>
            <person name="Paulsen I.T."/>
        </authorList>
    </citation>
    <scope>NUCLEOTIDE SEQUENCE [LARGE SCALE GENOMIC DNA]</scope>
    <source>
        <strain evidence="2">ATCC BAA-888 / DSM 13862 / ZAS-9</strain>
    </source>
</reference>
<dbReference type="KEGG" id="taz:TREAZ_2481"/>
<dbReference type="eggNOG" id="COG4737">
    <property type="taxonomic scope" value="Bacteria"/>
</dbReference>
<keyword evidence="2" id="KW-1185">Reference proteome</keyword>
<accession>F5YFN9</accession>